<dbReference type="RefSeq" id="WP_093329546.1">
    <property type="nucleotide sequence ID" value="NZ_AP027363.1"/>
</dbReference>
<dbReference type="Gene3D" id="1.10.510.10">
    <property type="entry name" value="Transferase(Phosphotransferase) domain 1"/>
    <property type="match status" value="1"/>
</dbReference>
<feature type="domain" description="Protein kinase" evidence="1">
    <location>
        <begin position="415"/>
        <end position="638"/>
    </location>
</feature>
<dbReference type="PROSITE" id="PS50011">
    <property type="entry name" value="PROTEIN_KINASE_DOM"/>
    <property type="match status" value="1"/>
</dbReference>
<evidence type="ECO:0000313" key="3">
    <source>
        <dbReference type="EMBL" id="SET47087.1"/>
    </source>
</evidence>
<evidence type="ECO:0000259" key="1">
    <source>
        <dbReference type="PROSITE" id="PS50011"/>
    </source>
</evidence>
<evidence type="ECO:0000259" key="2">
    <source>
        <dbReference type="PROSITE" id="PS50965"/>
    </source>
</evidence>
<dbReference type="PROSITE" id="PS50965">
    <property type="entry name" value="NERD"/>
    <property type="match status" value="1"/>
</dbReference>
<organism evidence="3 4">
    <name type="scientific">Thalassotalea agarivorans</name>
    <name type="common">Thalassomonas agarivorans</name>
    <dbReference type="NCBI Taxonomy" id="349064"/>
    <lineage>
        <taxon>Bacteria</taxon>
        <taxon>Pseudomonadati</taxon>
        <taxon>Pseudomonadota</taxon>
        <taxon>Gammaproteobacteria</taxon>
        <taxon>Alteromonadales</taxon>
        <taxon>Colwelliaceae</taxon>
        <taxon>Thalassotalea</taxon>
    </lineage>
</organism>
<dbReference type="InterPro" id="IPR000719">
    <property type="entry name" value="Prot_kinase_dom"/>
</dbReference>
<dbReference type="EMBL" id="FOHK01000008">
    <property type="protein sequence ID" value="SET47087.1"/>
    <property type="molecule type" value="Genomic_DNA"/>
</dbReference>
<dbReference type="InterPro" id="IPR011528">
    <property type="entry name" value="NERD"/>
</dbReference>
<dbReference type="SUPFAM" id="SSF56112">
    <property type="entry name" value="Protein kinase-like (PK-like)"/>
    <property type="match status" value="1"/>
</dbReference>
<keyword evidence="4" id="KW-1185">Reference proteome</keyword>
<proteinExistence type="predicted"/>
<dbReference type="AlphaFoldDB" id="A0A1I0EQL6"/>
<dbReference type="OrthoDB" id="9801841at2"/>
<dbReference type="GO" id="GO:0005524">
    <property type="term" value="F:ATP binding"/>
    <property type="evidence" value="ECO:0007669"/>
    <property type="project" value="InterPro"/>
</dbReference>
<sequence length="638" mass="72088">MAKHIPFGDPVNHAESWAFNLLKKQLPDNYVLLTNVEIPKKSGQAMEVDALVVGEWGVYVVDVKGYMGQLEAGLHAWTLDGHQVENSLSKANYVARVLAGNIRKKAPYGVFPPWCQGMVFVTGREGDAIDLHKDAGDLSIYTPQNIVSALTQEWGSTADRKFNVSEQQKKVVLDTIGQVALMEKRAKKVQDFQKTLCLYQRNGIEIWQAEYNLGGWKTDWLLKILIAADFEDEASYRQQCNMLTEQLKRLQALSGCSGVPLCSSIIDDGEQMVLPIKIPQGRPIQFFDPLSVDHNQRVSILRRAATSLQQIHGSGYSVSNWADNQVFISEQGDVEFIDIENTKTMQEDLQSFAQSFEKFAQHIDSPLVTLWFAKAIKGEWISLDELRAELSTTLMQHKLSKNAQSSSDDILNGRYKLVERIREGDNSEIWQARHLLGNFDCSVVLYKNVSESWLGLSDSYRRIKSLYHPNIERIIEFGRCPDRNELFLSKEWVTGETLRDLKGTLSPEQAGLWFDQLHQALGYLHQFDIFHGGISLANIVAHHEKATFVNFGLGLDAIAKKDVRQKVDVDEEIWSVEDEGIRDIFSLAASFIIALSEQAIPETLTLESLEQMKQGLDPTFLTETRGQIIEDALRIIKV</sequence>
<dbReference type="Pfam" id="PF08378">
    <property type="entry name" value="NERD"/>
    <property type="match status" value="1"/>
</dbReference>
<dbReference type="Proteomes" id="UP000199308">
    <property type="component" value="Unassembled WGS sequence"/>
</dbReference>
<dbReference type="STRING" id="349064.SAMN05660429_01878"/>
<dbReference type="GO" id="GO:0004672">
    <property type="term" value="F:protein kinase activity"/>
    <property type="evidence" value="ECO:0007669"/>
    <property type="project" value="InterPro"/>
</dbReference>
<gene>
    <name evidence="3" type="ORF">SAMN05660429_01878</name>
</gene>
<accession>A0A1I0EQL6</accession>
<dbReference type="InterPro" id="IPR011009">
    <property type="entry name" value="Kinase-like_dom_sf"/>
</dbReference>
<evidence type="ECO:0000313" key="4">
    <source>
        <dbReference type="Proteomes" id="UP000199308"/>
    </source>
</evidence>
<protein>
    <submittedName>
        <fullName evidence="3">Protein kinase domain-containing protein</fullName>
    </submittedName>
</protein>
<feature type="domain" description="NERD" evidence="2">
    <location>
        <begin position="10"/>
        <end position="121"/>
    </location>
</feature>
<name>A0A1I0EQL6_THASX</name>
<reference evidence="3 4" key="1">
    <citation type="submission" date="2016-10" db="EMBL/GenBank/DDBJ databases">
        <authorList>
            <person name="de Groot N.N."/>
        </authorList>
    </citation>
    <scope>NUCLEOTIDE SEQUENCE [LARGE SCALE GENOMIC DNA]</scope>
    <source>
        <strain evidence="3 4">DSM 19706</strain>
    </source>
</reference>
<keyword evidence="3" id="KW-0418">Kinase</keyword>
<keyword evidence="3" id="KW-0808">Transferase</keyword>